<dbReference type="SMART" id="SM00448">
    <property type="entry name" value="REC"/>
    <property type="match status" value="1"/>
</dbReference>
<keyword evidence="4 10" id="KW-0597">Phosphoprotein</keyword>
<dbReference type="Gene3D" id="1.10.10.60">
    <property type="entry name" value="Homeodomain-like"/>
    <property type="match status" value="2"/>
</dbReference>
<evidence type="ECO:0000256" key="2">
    <source>
        <dbReference type="ARBA" id="ARBA00018672"/>
    </source>
</evidence>
<dbReference type="Pfam" id="PF00072">
    <property type="entry name" value="Response_reg"/>
    <property type="match status" value="1"/>
</dbReference>
<evidence type="ECO:0000256" key="10">
    <source>
        <dbReference type="PROSITE-ProRule" id="PRU00169"/>
    </source>
</evidence>
<keyword evidence="3" id="KW-0963">Cytoplasm</keyword>
<feature type="domain" description="HTH araC/xylS-type" evidence="11">
    <location>
        <begin position="409"/>
        <end position="508"/>
    </location>
</feature>
<keyword evidence="7" id="KW-0238">DNA-binding</keyword>
<dbReference type="SMART" id="SM00342">
    <property type="entry name" value="HTH_ARAC"/>
    <property type="match status" value="1"/>
</dbReference>
<evidence type="ECO:0000256" key="4">
    <source>
        <dbReference type="ARBA" id="ARBA00022553"/>
    </source>
</evidence>
<dbReference type="InterPro" id="IPR001789">
    <property type="entry name" value="Sig_transdc_resp-reg_receiver"/>
</dbReference>
<dbReference type="CDD" id="cd17536">
    <property type="entry name" value="REC_YesN-like"/>
    <property type="match status" value="1"/>
</dbReference>
<dbReference type="PANTHER" id="PTHR42713:SF3">
    <property type="entry name" value="TRANSCRIPTIONAL REGULATORY PROTEIN HPTR"/>
    <property type="match status" value="1"/>
</dbReference>
<dbReference type="InterPro" id="IPR011006">
    <property type="entry name" value="CheY-like_superfamily"/>
</dbReference>
<reference evidence="13 14" key="1">
    <citation type="submission" date="2016-01" db="EMBL/GenBank/DDBJ databases">
        <title>Characterization of the Clostridium difficile lineages that are prevalent in Hong Kong and China.</title>
        <authorList>
            <person name="Kwok J.S.-L."/>
            <person name="Lam W.-Y."/>
            <person name="Ip M."/>
            <person name="Chan T.-F."/>
            <person name="Hawkey P.M."/>
            <person name="Tsui S.K.-W."/>
        </authorList>
    </citation>
    <scope>NUCLEOTIDE SEQUENCE [LARGE SCALE GENOMIC DNA]</scope>
    <source>
        <strain evidence="13 14">300064</strain>
    </source>
</reference>
<feature type="domain" description="Response regulatory" evidence="12">
    <location>
        <begin position="3"/>
        <end position="120"/>
    </location>
</feature>
<comment type="function">
    <text evidence="9">May play the central regulatory role in sporulation. It may be an element of the effector pathway responsible for the activation of sporulation genes in response to nutritional stress. Spo0A may act in concert with spo0H (a sigma factor) to control the expression of some genes that are critical to the sporulation process.</text>
</comment>
<comment type="subcellular location">
    <subcellularLocation>
        <location evidence="1">Cytoplasm</location>
    </subcellularLocation>
</comment>
<dbReference type="GO" id="GO:0000160">
    <property type="term" value="P:phosphorelay signal transduction system"/>
    <property type="evidence" value="ECO:0007669"/>
    <property type="project" value="UniProtKB-KW"/>
</dbReference>
<dbReference type="InterPro" id="IPR009057">
    <property type="entry name" value="Homeodomain-like_sf"/>
</dbReference>
<dbReference type="SUPFAM" id="SSF52172">
    <property type="entry name" value="CheY-like"/>
    <property type="match status" value="1"/>
</dbReference>
<evidence type="ECO:0000256" key="9">
    <source>
        <dbReference type="ARBA" id="ARBA00024867"/>
    </source>
</evidence>
<sequence>MINLLIVDDEIFTREGIMEILPLEDLNITKVISAFDGLDALEQIKTFKPDILLTDVRMPRMNGIDLAFEVRKLYPDTSIIFMSGYSDKEYLKSAIKLKAISYVEKPIEPEELESAVRSAILENSKCKTINDNIEDSIAIEMTNSMDISKLDNILILCASEKLKTLLFSSSFLTVLISAEDTIVENSIISSLKSACKVCCLDFFISKKSDSLIVVQLLFSKNSTFQNIKMNLSSLFASFDECLKEHFNYFIGTGKLVYSLNETPDSFLYASKAINHKFFYDYNSVIYSCDKYCKTYTIDPDILSKLDNSLNTNEIETLKRLIKNLTSDFKNSIGTPISYVKDSYYRIVQHIMNHGSIRNTFHKKEIYFRNILESILECNNLFDLENIVIKFIDDISLILNDSSKKNLTVPSILEYIHKNYSNTNLCLDDISKNTYLTPTYICVIFKDQMSKTVNKYITEYRIEKAKVFLKDSNIKMSDIAGKVGYNDPNYFSKIFRKETSYTPSEYRRYFTSEI</sequence>
<evidence type="ECO:0000256" key="1">
    <source>
        <dbReference type="ARBA" id="ARBA00004496"/>
    </source>
</evidence>
<proteinExistence type="predicted"/>
<keyword evidence="5" id="KW-0902">Two-component regulatory system</keyword>
<keyword evidence="8" id="KW-0804">Transcription</keyword>
<dbReference type="SUPFAM" id="SSF46689">
    <property type="entry name" value="Homeodomain-like"/>
    <property type="match status" value="1"/>
</dbReference>
<evidence type="ECO:0000313" key="13">
    <source>
        <dbReference type="EMBL" id="PPV12066.1"/>
    </source>
</evidence>
<evidence type="ECO:0000256" key="5">
    <source>
        <dbReference type="ARBA" id="ARBA00023012"/>
    </source>
</evidence>
<comment type="caution">
    <text evidence="13">The sequence shown here is derived from an EMBL/GenBank/DDBJ whole genome shotgun (WGS) entry which is preliminary data.</text>
</comment>
<dbReference type="Gene3D" id="3.40.50.2300">
    <property type="match status" value="1"/>
</dbReference>
<keyword evidence="6" id="KW-0805">Transcription regulation</keyword>
<evidence type="ECO:0000259" key="11">
    <source>
        <dbReference type="PROSITE" id="PS01124"/>
    </source>
</evidence>
<evidence type="ECO:0000259" key="12">
    <source>
        <dbReference type="PROSITE" id="PS50110"/>
    </source>
</evidence>
<dbReference type="GO" id="GO:0005737">
    <property type="term" value="C:cytoplasm"/>
    <property type="evidence" value="ECO:0007669"/>
    <property type="project" value="UniProtKB-SubCell"/>
</dbReference>
<feature type="modified residue" description="4-aspartylphosphate" evidence="10">
    <location>
        <position position="55"/>
    </location>
</feature>
<evidence type="ECO:0000256" key="6">
    <source>
        <dbReference type="ARBA" id="ARBA00023015"/>
    </source>
</evidence>
<dbReference type="InterPro" id="IPR020449">
    <property type="entry name" value="Tscrpt_reg_AraC-type_HTH"/>
</dbReference>
<dbReference type="GO" id="GO:0003700">
    <property type="term" value="F:DNA-binding transcription factor activity"/>
    <property type="evidence" value="ECO:0007669"/>
    <property type="project" value="InterPro"/>
</dbReference>
<evidence type="ECO:0000256" key="8">
    <source>
        <dbReference type="ARBA" id="ARBA00023163"/>
    </source>
</evidence>
<dbReference type="Proteomes" id="UP000238081">
    <property type="component" value="Unassembled WGS sequence"/>
</dbReference>
<dbReference type="GO" id="GO:0043565">
    <property type="term" value="F:sequence-specific DNA binding"/>
    <property type="evidence" value="ECO:0007669"/>
    <property type="project" value="InterPro"/>
</dbReference>
<dbReference type="AlphaFoldDB" id="A0A2S7F584"/>
<dbReference type="PANTHER" id="PTHR42713">
    <property type="entry name" value="HISTIDINE KINASE-RELATED"/>
    <property type="match status" value="1"/>
</dbReference>
<name>A0A2S7F584_CLOBU</name>
<gene>
    <name evidence="13" type="ORF">AWN73_05905</name>
</gene>
<protein>
    <recommendedName>
        <fullName evidence="2">Stage 0 sporulation protein A homolog</fullName>
    </recommendedName>
</protein>
<dbReference type="PROSITE" id="PS50110">
    <property type="entry name" value="RESPONSE_REGULATORY"/>
    <property type="match status" value="1"/>
</dbReference>
<dbReference type="PRINTS" id="PR00032">
    <property type="entry name" value="HTHARAC"/>
</dbReference>
<organism evidence="13 14">
    <name type="scientific">Clostridium butyricum</name>
    <dbReference type="NCBI Taxonomy" id="1492"/>
    <lineage>
        <taxon>Bacteria</taxon>
        <taxon>Bacillati</taxon>
        <taxon>Bacillota</taxon>
        <taxon>Clostridia</taxon>
        <taxon>Eubacteriales</taxon>
        <taxon>Clostridiaceae</taxon>
        <taxon>Clostridium</taxon>
    </lineage>
</organism>
<dbReference type="EMBL" id="LRDH01000162">
    <property type="protein sequence ID" value="PPV12066.1"/>
    <property type="molecule type" value="Genomic_DNA"/>
</dbReference>
<accession>A0A2S7F584</accession>
<evidence type="ECO:0000256" key="3">
    <source>
        <dbReference type="ARBA" id="ARBA00022490"/>
    </source>
</evidence>
<dbReference type="InterPro" id="IPR051552">
    <property type="entry name" value="HptR"/>
</dbReference>
<dbReference type="Pfam" id="PF12833">
    <property type="entry name" value="HTH_18"/>
    <property type="match status" value="1"/>
</dbReference>
<dbReference type="InterPro" id="IPR018060">
    <property type="entry name" value="HTH_AraC"/>
</dbReference>
<evidence type="ECO:0000313" key="14">
    <source>
        <dbReference type="Proteomes" id="UP000238081"/>
    </source>
</evidence>
<dbReference type="RefSeq" id="WP_043665335.1">
    <property type="nucleotide sequence ID" value="NZ_JSEG01000016.1"/>
</dbReference>
<evidence type="ECO:0000256" key="7">
    <source>
        <dbReference type="ARBA" id="ARBA00023125"/>
    </source>
</evidence>
<dbReference type="PROSITE" id="PS01124">
    <property type="entry name" value="HTH_ARAC_FAMILY_2"/>
    <property type="match status" value="1"/>
</dbReference>